<sequence length="138" mass="14602">MEAFAEYGHAIASVALTVVFGLVMSPLAAMRKTGAGLAPGAEPEADYGSSVFRWHRAYANLSETMGFFVASVAAAILAGADPFWVNLLASVFFVSRLVLAFVHIKGIGKPDMSARSFLYVAGWLACIILCLMAVLAVL</sequence>
<evidence type="ECO:0000256" key="1">
    <source>
        <dbReference type="ARBA" id="ARBA00004370"/>
    </source>
</evidence>
<evidence type="ECO:0000256" key="2">
    <source>
        <dbReference type="ARBA" id="ARBA00022692"/>
    </source>
</evidence>
<feature type="transmembrane region" description="Helical" evidence="5">
    <location>
        <begin position="83"/>
        <end position="104"/>
    </location>
</feature>
<dbReference type="Pfam" id="PF01124">
    <property type="entry name" value="MAPEG"/>
    <property type="match status" value="1"/>
</dbReference>
<dbReference type="Proteomes" id="UP001364156">
    <property type="component" value="Chromosome"/>
</dbReference>
<organism evidence="6 7">
    <name type="scientific">Roseovarius phycicola</name>
    <dbReference type="NCBI Taxonomy" id="3080976"/>
    <lineage>
        <taxon>Bacteria</taxon>
        <taxon>Pseudomonadati</taxon>
        <taxon>Pseudomonadota</taxon>
        <taxon>Alphaproteobacteria</taxon>
        <taxon>Rhodobacterales</taxon>
        <taxon>Roseobacteraceae</taxon>
        <taxon>Roseovarius</taxon>
    </lineage>
</organism>
<feature type="transmembrane region" description="Helical" evidence="5">
    <location>
        <begin position="116"/>
        <end position="137"/>
    </location>
</feature>
<protein>
    <submittedName>
        <fullName evidence="6">MAPEG family protein</fullName>
    </submittedName>
</protein>
<dbReference type="Gene3D" id="1.20.120.550">
    <property type="entry name" value="Membrane associated eicosanoid/glutathione metabolism-like domain"/>
    <property type="match status" value="1"/>
</dbReference>
<keyword evidence="2 5" id="KW-0812">Transmembrane</keyword>
<proteinExistence type="predicted"/>
<evidence type="ECO:0000313" key="6">
    <source>
        <dbReference type="EMBL" id="WWR45541.1"/>
    </source>
</evidence>
<keyword evidence="4 5" id="KW-0472">Membrane</keyword>
<feature type="transmembrane region" description="Helical" evidence="5">
    <location>
        <begin position="6"/>
        <end position="24"/>
    </location>
</feature>
<dbReference type="PANTHER" id="PTHR35371:SF1">
    <property type="entry name" value="BLR7753 PROTEIN"/>
    <property type="match status" value="1"/>
</dbReference>
<dbReference type="InterPro" id="IPR001129">
    <property type="entry name" value="Membr-assoc_MAPEG"/>
</dbReference>
<keyword evidence="3 5" id="KW-1133">Transmembrane helix</keyword>
<evidence type="ECO:0000256" key="4">
    <source>
        <dbReference type="ARBA" id="ARBA00023136"/>
    </source>
</evidence>
<name>A0ABZ2HHV3_9RHOB</name>
<evidence type="ECO:0000256" key="3">
    <source>
        <dbReference type="ARBA" id="ARBA00022989"/>
    </source>
</evidence>
<dbReference type="PANTHER" id="PTHR35371">
    <property type="entry name" value="INNER MEMBRANE PROTEIN"/>
    <property type="match status" value="1"/>
</dbReference>
<comment type="subcellular location">
    <subcellularLocation>
        <location evidence="1">Membrane</location>
    </subcellularLocation>
</comment>
<accession>A0ABZ2HHV3</accession>
<reference evidence="6 7" key="1">
    <citation type="submission" date="2023-10" db="EMBL/GenBank/DDBJ databases">
        <title>Roseovarius strain S88 nov., isolated from a marine algae.</title>
        <authorList>
            <person name="Lee M.W."/>
            <person name="Lee J.K."/>
            <person name="Kim J.M."/>
            <person name="Choi D.G."/>
            <person name="Baek J.H."/>
            <person name="Bayburt H."/>
            <person name="Jung J.J."/>
            <person name="Han D.M."/>
            <person name="Jeon C.O."/>
        </authorList>
    </citation>
    <scope>NUCLEOTIDE SEQUENCE [LARGE SCALE GENOMIC DNA]</scope>
    <source>
        <strain evidence="6 7">S88</strain>
    </source>
</reference>
<dbReference type="InterPro" id="IPR023352">
    <property type="entry name" value="MAPEG-like_dom_sf"/>
</dbReference>
<evidence type="ECO:0000256" key="5">
    <source>
        <dbReference type="SAM" id="Phobius"/>
    </source>
</evidence>
<dbReference type="SUPFAM" id="SSF161084">
    <property type="entry name" value="MAPEG domain-like"/>
    <property type="match status" value="1"/>
</dbReference>
<gene>
    <name evidence="6" type="ORF">RZ517_12130</name>
</gene>
<dbReference type="RefSeq" id="WP_338548467.1">
    <property type="nucleotide sequence ID" value="NZ_CP146069.1"/>
</dbReference>
<evidence type="ECO:0000313" key="7">
    <source>
        <dbReference type="Proteomes" id="UP001364156"/>
    </source>
</evidence>
<dbReference type="EMBL" id="CP146069">
    <property type="protein sequence ID" value="WWR45541.1"/>
    <property type="molecule type" value="Genomic_DNA"/>
</dbReference>
<keyword evidence="7" id="KW-1185">Reference proteome</keyword>